<keyword evidence="3 6" id="KW-0732">Signal</keyword>
<feature type="signal peptide" evidence="6">
    <location>
        <begin position="1"/>
        <end position="22"/>
    </location>
</feature>
<keyword evidence="10" id="KW-1185">Reference proteome</keyword>
<evidence type="ECO:0000256" key="1">
    <source>
        <dbReference type="ARBA" id="ARBA00004442"/>
    </source>
</evidence>
<dbReference type="Pfam" id="PF07980">
    <property type="entry name" value="SusD_RagB"/>
    <property type="match status" value="1"/>
</dbReference>
<evidence type="ECO:0000313" key="9">
    <source>
        <dbReference type="EMBL" id="MBC9797151.1"/>
    </source>
</evidence>
<dbReference type="AlphaFoldDB" id="A0A926JTZ6"/>
<dbReference type="PROSITE" id="PS51257">
    <property type="entry name" value="PROKAR_LIPOPROTEIN"/>
    <property type="match status" value="1"/>
</dbReference>
<dbReference type="EMBL" id="JACVDC010000048">
    <property type="protein sequence ID" value="MBC9797151.1"/>
    <property type="molecule type" value="Genomic_DNA"/>
</dbReference>
<comment type="caution">
    <text evidence="9">The sequence shown here is derived from an EMBL/GenBank/DDBJ whole genome shotgun (WGS) entry which is preliminary data.</text>
</comment>
<evidence type="ECO:0000259" key="7">
    <source>
        <dbReference type="Pfam" id="PF07980"/>
    </source>
</evidence>
<dbReference type="GO" id="GO:0009279">
    <property type="term" value="C:cell outer membrane"/>
    <property type="evidence" value="ECO:0007669"/>
    <property type="project" value="UniProtKB-SubCell"/>
</dbReference>
<evidence type="ECO:0000256" key="5">
    <source>
        <dbReference type="ARBA" id="ARBA00023237"/>
    </source>
</evidence>
<dbReference type="SUPFAM" id="SSF48452">
    <property type="entry name" value="TPR-like"/>
    <property type="match status" value="1"/>
</dbReference>
<feature type="domain" description="RagB/SusD" evidence="7">
    <location>
        <begin position="284"/>
        <end position="566"/>
    </location>
</feature>
<reference evidence="9 10" key="1">
    <citation type="submission" date="2020-09" db="EMBL/GenBank/DDBJ databases">
        <title>Sinomicrobium weinanense sp. nov., a halophilic bacteria isolated from saline-alkali soil.</title>
        <authorList>
            <person name="Wu P."/>
            <person name="Ren H."/>
            <person name="Mei Y."/>
            <person name="Liang Y."/>
            <person name="Chen Z."/>
        </authorList>
    </citation>
    <scope>NUCLEOTIDE SEQUENCE [LARGE SCALE GENOMIC DNA]</scope>
    <source>
        <strain evidence="9 10">FJxs</strain>
    </source>
</reference>
<dbReference type="Gene3D" id="1.25.40.390">
    <property type="match status" value="1"/>
</dbReference>
<comment type="subcellular location">
    <subcellularLocation>
        <location evidence="1">Cell outer membrane</location>
    </subcellularLocation>
</comment>
<accession>A0A926JTZ6</accession>
<evidence type="ECO:0000256" key="2">
    <source>
        <dbReference type="ARBA" id="ARBA00006275"/>
    </source>
</evidence>
<comment type="similarity">
    <text evidence="2">Belongs to the SusD family.</text>
</comment>
<feature type="chain" id="PRO_5036906296" evidence="6">
    <location>
        <begin position="23"/>
        <end position="566"/>
    </location>
</feature>
<evidence type="ECO:0000313" key="10">
    <source>
        <dbReference type="Proteomes" id="UP000653730"/>
    </source>
</evidence>
<dbReference type="RefSeq" id="WP_187966289.1">
    <property type="nucleotide sequence ID" value="NZ_JACVDC010000048.1"/>
</dbReference>
<name>A0A926JTZ6_9FLAO</name>
<keyword evidence="5" id="KW-0998">Cell outer membrane</keyword>
<dbReference type="Proteomes" id="UP000653730">
    <property type="component" value="Unassembled WGS sequence"/>
</dbReference>
<feature type="domain" description="SusD-like N-terminal" evidence="8">
    <location>
        <begin position="75"/>
        <end position="223"/>
    </location>
</feature>
<dbReference type="InterPro" id="IPR011990">
    <property type="entry name" value="TPR-like_helical_dom_sf"/>
</dbReference>
<keyword evidence="4" id="KW-0472">Membrane</keyword>
<evidence type="ECO:0000256" key="6">
    <source>
        <dbReference type="SAM" id="SignalP"/>
    </source>
</evidence>
<gene>
    <name evidence="9" type="ORF">IBL28_14330</name>
</gene>
<dbReference type="Pfam" id="PF14322">
    <property type="entry name" value="SusD-like_3"/>
    <property type="match status" value="1"/>
</dbReference>
<organism evidence="9 10">
    <name type="scientific">Sinomicrobium weinanense</name>
    <dbReference type="NCBI Taxonomy" id="2842200"/>
    <lineage>
        <taxon>Bacteria</taxon>
        <taxon>Pseudomonadati</taxon>
        <taxon>Bacteroidota</taxon>
        <taxon>Flavobacteriia</taxon>
        <taxon>Flavobacteriales</taxon>
        <taxon>Flavobacteriaceae</taxon>
        <taxon>Sinomicrobium</taxon>
    </lineage>
</organism>
<sequence length="566" mass="63937">MEFIRICKITALLLFLLAGLGACDDALDKLPLDAPSDETFYTNETELEMAVTGAYRSLYWVSDVPFPVLLDNTTDLGFLRSDFSSMQTFSRGAHSPAEPGFSDVWEKMYTGIGRCNNLLNNMEKAREVVSDDTYRRIEAEALFLRAYYYSWLLQLYGDVPFMEEVPAAIEDAYIPKTPRTEIVQRLLEDLDKVAEILPENWGDSDEGRATKGAALTLKARIALYDGLFGEAAEAAFQVMNSGTYKLHPDYGELFTYAGVRVEEVIFDLPFQLGFMTTRLPLQLGPRNTGSWSQIVPSQFMVDSYECADGNPIDRSSLYDPAQPFENRDPRLDASLVRPQSVFAGYVFETHPDSTETTYFKDGVATRVANQDVRNAFATFTGYLWRKYAAPEDMPQNAHTSGLSFILMRYAEVLLIYAEAKTELGQADATVLDAVNQVRARAYGVDVGDTGNYPAVTTTNQDELRTIIRRERKVELANEGFRLTDIRRWKIAEHVMPGIFAGRPRGAYSNMTFVPEIDRYGHPNYNGSQDLYRSVDQRIFNPGRDYLWPIPQKDMDVNPALEQNPGY</sequence>
<evidence type="ECO:0000256" key="4">
    <source>
        <dbReference type="ARBA" id="ARBA00023136"/>
    </source>
</evidence>
<proteinExistence type="inferred from homology"/>
<evidence type="ECO:0000256" key="3">
    <source>
        <dbReference type="ARBA" id="ARBA00022729"/>
    </source>
</evidence>
<evidence type="ECO:0000259" key="8">
    <source>
        <dbReference type="Pfam" id="PF14322"/>
    </source>
</evidence>
<dbReference type="InterPro" id="IPR033985">
    <property type="entry name" value="SusD-like_N"/>
</dbReference>
<protein>
    <submittedName>
        <fullName evidence="9">RagB/SusD family nutrient uptake outer membrane protein</fullName>
    </submittedName>
</protein>
<dbReference type="InterPro" id="IPR012944">
    <property type="entry name" value="SusD_RagB_dom"/>
</dbReference>